<evidence type="ECO:0000313" key="4">
    <source>
        <dbReference type="Proteomes" id="UP001208690"/>
    </source>
</evidence>
<keyword evidence="4" id="KW-1185">Reference proteome</keyword>
<dbReference type="InterPro" id="IPR022472">
    <property type="entry name" value="VPLPA-CTERM"/>
</dbReference>
<dbReference type="NCBIfam" id="TIGR03370">
    <property type="entry name" value="VPLPA-CTERM"/>
    <property type="match status" value="1"/>
</dbReference>
<feature type="transmembrane region" description="Helical" evidence="1">
    <location>
        <begin position="155"/>
        <end position="176"/>
    </location>
</feature>
<feature type="chain" id="PRO_5045839501" evidence="2">
    <location>
        <begin position="23"/>
        <end position="179"/>
    </location>
</feature>
<keyword evidence="2" id="KW-0732">Signal</keyword>
<reference evidence="3 4" key="1">
    <citation type="submission" date="2022-04" db="EMBL/GenBank/DDBJ databases">
        <title>Roseobacter sp. WL0113 is a bacterium isolated from neritic sediment.</title>
        <authorList>
            <person name="Wang L."/>
            <person name="He W."/>
            <person name="Zhang D.-F."/>
        </authorList>
    </citation>
    <scope>NUCLEOTIDE SEQUENCE [LARGE SCALE GENOMIC DNA]</scope>
    <source>
        <strain evidence="3 4">WL0113</strain>
    </source>
</reference>
<organism evidence="3 4">
    <name type="scientific">Roseobacter sinensis</name>
    <dbReference type="NCBI Taxonomy" id="2931391"/>
    <lineage>
        <taxon>Bacteria</taxon>
        <taxon>Pseudomonadati</taxon>
        <taxon>Pseudomonadota</taxon>
        <taxon>Alphaproteobacteria</taxon>
        <taxon>Rhodobacterales</taxon>
        <taxon>Roseobacteraceae</taxon>
        <taxon>Roseobacter</taxon>
    </lineage>
</organism>
<evidence type="ECO:0000313" key="3">
    <source>
        <dbReference type="EMBL" id="MCV3273814.1"/>
    </source>
</evidence>
<accession>A0ABT3BJR2</accession>
<feature type="signal peptide" evidence="2">
    <location>
        <begin position="1"/>
        <end position="22"/>
    </location>
</feature>
<comment type="caution">
    <text evidence="3">The sequence shown here is derived from an EMBL/GenBank/DDBJ whole genome shotgun (WGS) entry which is preliminary data.</text>
</comment>
<keyword evidence="1" id="KW-1133">Transmembrane helix</keyword>
<dbReference type="EMBL" id="JALIEB010000020">
    <property type="protein sequence ID" value="MCV3273814.1"/>
    <property type="molecule type" value="Genomic_DNA"/>
</dbReference>
<protein>
    <submittedName>
        <fullName evidence="3">VPLPA-CTERM sorting domain-containing protein</fullName>
    </submittedName>
</protein>
<evidence type="ECO:0000256" key="1">
    <source>
        <dbReference type="SAM" id="Phobius"/>
    </source>
</evidence>
<dbReference type="Proteomes" id="UP001208690">
    <property type="component" value="Unassembled WGS sequence"/>
</dbReference>
<sequence>MRSLGYAVLAALMMFVPATAKAALLDLNSFGYERAAVVTEATPATISIFGGALLFANDPASILQINSFDLTDPAQAAFVLFGAGELSSSLAGADAQADMTGTIQFLFRNVTGIGEFAALDGRTILAELFGTGISLTGDHFVTDGTLRLTALRPVAAVPLPAAGLMLLVGLFGMGVLRRR</sequence>
<dbReference type="RefSeq" id="WP_263846021.1">
    <property type="nucleotide sequence ID" value="NZ_JALIEB010000020.1"/>
</dbReference>
<proteinExistence type="predicted"/>
<keyword evidence="1" id="KW-0812">Transmembrane</keyword>
<gene>
    <name evidence="3" type="ORF">MUB52_20460</name>
</gene>
<keyword evidence="1" id="KW-0472">Membrane</keyword>
<name>A0ABT3BJR2_9RHOB</name>
<evidence type="ECO:0000256" key="2">
    <source>
        <dbReference type="SAM" id="SignalP"/>
    </source>
</evidence>